<dbReference type="GO" id="GO:0046872">
    <property type="term" value="F:metal ion binding"/>
    <property type="evidence" value="ECO:0007669"/>
    <property type="project" value="InterPro"/>
</dbReference>
<protein>
    <submittedName>
        <fullName evidence="2">Uncharacterized protein (TIGR03086 family)</fullName>
    </submittedName>
</protein>
<dbReference type="OrthoDB" id="5185819at2"/>
<organism evidence="2 3">
    <name type="scientific">Actinocrispum wychmicini</name>
    <dbReference type="NCBI Taxonomy" id="1213861"/>
    <lineage>
        <taxon>Bacteria</taxon>
        <taxon>Bacillati</taxon>
        <taxon>Actinomycetota</taxon>
        <taxon>Actinomycetes</taxon>
        <taxon>Pseudonocardiales</taxon>
        <taxon>Pseudonocardiaceae</taxon>
        <taxon>Actinocrispum</taxon>
    </lineage>
</organism>
<dbReference type="InterPro" id="IPR034660">
    <property type="entry name" value="DinB/YfiT-like"/>
</dbReference>
<dbReference type="Proteomes" id="UP000295680">
    <property type="component" value="Unassembled WGS sequence"/>
</dbReference>
<evidence type="ECO:0000313" key="3">
    <source>
        <dbReference type="Proteomes" id="UP000295680"/>
    </source>
</evidence>
<gene>
    <name evidence="2" type="ORF">EV192_103463</name>
</gene>
<dbReference type="EMBL" id="SLWS01000003">
    <property type="protein sequence ID" value="TCO60881.1"/>
    <property type="molecule type" value="Genomic_DNA"/>
</dbReference>
<proteinExistence type="predicted"/>
<dbReference type="SUPFAM" id="SSF109854">
    <property type="entry name" value="DinB/YfiT-like putative metalloenzymes"/>
    <property type="match status" value="1"/>
</dbReference>
<accession>A0A4R2JLG5</accession>
<evidence type="ECO:0000259" key="1">
    <source>
        <dbReference type="Pfam" id="PF11716"/>
    </source>
</evidence>
<comment type="caution">
    <text evidence="2">The sequence shown here is derived from an EMBL/GenBank/DDBJ whole genome shotgun (WGS) entry which is preliminary data.</text>
</comment>
<evidence type="ECO:0000313" key="2">
    <source>
        <dbReference type="EMBL" id="TCO60881.1"/>
    </source>
</evidence>
<name>A0A4R2JLG5_9PSEU</name>
<sequence>MSNATDRFRRTAEGFLARIEAVPPDKWNTRTPCPQWTAREVVLHVINEQRRNLATVRGVEPRPLHGVGVAEMGQLPEADADADLAAAWREIGEGLTAAIADPACAEVPIPSPMGPVPFGTMADAMPEDVLIHTWDLARATGGDEKLDEDVVHHVYEHFKPMDEVLRQPWAFGPKVTPPADADLQTEFLCFVGRNP</sequence>
<dbReference type="InterPro" id="IPR024344">
    <property type="entry name" value="MDMPI_metal-binding"/>
</dbReference>
<dbReference type="AlphaFoldDB" id="A0A4R2JLG5"/>
<keyword evidence="3" id="KW-1185">Reference proteome</keyword>
<feature type="domain" description="Mycothiol-dependent maleylpyruvate isomerase metal-binding" evidence="1">
    <location>
        <begin position="9"/>
        <end position="137"/>
    </location>
</feature>
<dbReference type="Pfam" id="PF11716">
    <property type="entry name" value="MDMPI_N"/>
    <property type="match status" value="1"/>
</dbReference>
<dbReference type="RefSeq" id="WP_132116186.1">
    <property type="nucleotide sequence ID" value="NZ_SLWS01000003.1"/>
</dbReference>
<dbReference type="InterPro" id="IPR017520">
    <property type="entry name" value="CHP03086"/>
</dbReference>
<dbReference type="InterPro" id="IPR017517">
    <property type="entry name" value="Maleyloyr_isom"/>
</dbReference>
<dbReference type="NCBIfam" id="TIGR03083">
    <property type="entry name" value="maleylpyruvate isomerase family mycothiol-dependent enzyme"/>
    <property type="match status" value="1"/>
</dbReference>
<dbReference type="NCBIfam" id="TIGR03086">
    <property type="entry name" value="TIGR03086 family metal-binding protein"/>
    <property type="match status" value="1"/>
</dbReference>
<dbReference type="Gene3D" id="1.20.120.450">
    <property type="entry name" value="dinb family like domain"/>
    <property type="match status" value="1"/>
</dbReference>
<reference evidence="2 3" key="1">
    <citation type="submission" date="2019-03" db="EMBL/GenBank/DDBJ databases">
        <title>Genomic Encyclopedia of Type Strains, Phase IV (KMG-IV): sequencing the most valuable type-strain genomes for metagenomic binning, comparative biology and taxonomic classification.</title>
        <authorList>
            <person name="Goeker M."/>
        </authorList>
    </citation>
    <scope>NUCLEOTIDE SEQUENCE [LARGE SCALE GENOMIC DNA]</scope>
    <source>
        <strain evidence="2 3">DSM 45934</strain>
    </source>
</reference>